<organism evidence="1 2">
    <name type="scientific">Nicotiana tabacum</name>
    <name type="common">Common tobacco</name>
    <dbReference type="NCBI Taxonomy" id="4097"/>
    <lineage>
        <taxon>Eukaryota</taxon>
        <taxon>Viridiplantae</taxon>
        <taxon>Streptophyta</taxon>
        <taxon>Embryophyta</taxon>
        <taxon>Tracheophyta</taxon>
        <taxon>Spermatophyta</taxon>
        <taxon>Magnoliopsida</taxon>
        <taxon>eudicotyledons</taxon>
        <taxon>Gunneridae</taxon>
        <taxon>Pentapetalae</taxon>
        <taxon>asterids</taxon>
        <taxon>lamiids</taxon>
        <taxon>Solanales</taxon>
        <taxon>Solanaceae</taxon>
        <taxon>Nicotianoideae</taxon>
        <taxon>Nicotianeae</taxon>
        <taxon>Nicotiana</taxon>
    </lineage>
</organism>
<dbReference type="OrthoDB" id="1302433at2759"/>
<reference evidence="2" key="2">
    <citation type="submission" date="2025-08" db="UniProtKB">
        <authorList>
            <consortium name="RefSeq"/>
        </authorList>
    </citation>
    <scope>IDENTIFICATION</scope>
    <source>
        <tissue evidence="2">Leaf</tissue>
    </source>
</reference>
<accession>A0A1S4A9U2</accession>
<dbReference type="AlphaFoldDB" id="A0A1S4A9U2"/>
<name>A0A1S4A9U2_TOBAC</name>
<dbReference type="RefSeq" id="XP_016473346.2">
    <property type="nucleotide sequence ID" value="XM_016617860.2"/>
</dbReference>
<evidence type="ECO:0000313" key="1">
    <source>
        <dbReference type="Proteomes" id="UP000790787"/>
    </source>
</evidence>
<evidence type="ECO:0000313" key="2">
    <source>
        <dbReference type="RefSeq" id="XP_016473346.2"/>
    </source>
</evidence>
<dbReference type="RefSeq" id="XP_016473346.1">
    <property type="nucleotide sequence ID" value="XM_016617860.1"/>
</dbReference>
<protein>
    <submittedName>
        <fullName evidence="2">Uncharacterized protein LOC107795263</fullName>
    </submittedName>
</protein>
<gene>
    <name evidence="2" type="primary">LOC107795263</name>
</gene>
<dbReference type="Pfam" id="PF13966">
    <property type="entry name" value="zf-RVT"/>
    <property type="match status" value="1"/>
</dbReference>
<dbReference type="Proteomes" id="UP000790787">
    <property type="component" value="Chromosome 20"/>
</dbReference>
<dbReference type="InterPro" id="IPR026960">
    <property type="entry name" value="RVT-Znf"/>
</dbReference>
<reference evidence="1" key="1">
    <citation type="journal article" date="2014" name="Nat. Commun.">
        <title>The tobacco genome sequence and its comparison with those of tomato and potato.</title>
        <authorList>
            <person name="Sierro N."/>
            <person name="Battey J.N."/>
            <person name="Ouadi S."/>
            <person name="Bakaher N."/>
            <person name="Bovet L."/>
            <person name="Willig A."/>
            <person name="Goepfert S."/>
            <person name="Peitsch M.C."/>
            <person name="Ivanov N.V."/>
        </authorList>
    </citation>
    <scope>NUCLEOTIDE SEQUENCE [LARGE SCALE GENOMIC DNA]</scope>
</reference>
<dbReference type="PANTHER" id="PTHR33116:SF66">
    <property type="entry name" value="REVERSE TRANSCRIPTASE ZINC-BINDING DOMAIN-CONTAINING PROTEIN"/>
    <property type="match status" value="1"/>
</dbReference>
<proteinExistence type="predicted"/>
<dbReference type="PaxDb" id="4097-A0A1S4A9U2"/>
<dbReference type="KEGG" id="nta:107795263"/>
<dbReference type="GeneID" id="107795263"/>
<keyword evidence="1" id="KW-1185">Reference proteome</keyword>
<dbReference type="PANTHER" id="PTHR33116">
    <property type="entry name" value="REVERSE TRANSCRIPTASE ZINC-BINDING DOMAIN-CONTAINING PROTEIN-RELATED-RELATED"/>
    <property type="match status" value="1"/>
</dbReference>
<sequence>MNQASWIVRKILKAKENFEKVGYNYEYLRQMMTCSIKHLYYKLQEDFNKVSWRKLVCNNAGCPRWIFMLILVANGRLYTKDGLLKWGIHNDQTCPLCSQANESIQHLFFECQYAAEVWKILLNWQGINRNIYGWSEELQWAENWARNRSATTELFKIILAGCVYFVRQERNARLFQAKARNCEILSKLIVQEVHCRSNRKIEKVLSRLDYYPK</sequence>